<keyword evidence="2" id="KW-0732">Signal</keyword>
<protein>
    <recommendedName>
        <fullName evidence="5">Collagen-like protein</fullName>
    </recommendedName>
</protein>
<dbReference type="EMBL" id="QTJV01000012">
    <property type="protein sequence ID" value="RFM31715.1"/>
    <property type="molecule type" value="Genomic_DNA"/>
</dbReference>
<evidence type="ECO:0008006" key="5">
    <source>
        <dbReference type="Google" id="ProtNLM"/>
    </source>
</evidence>
<accession>A0A3E1NUT8</accession>
<keyword evidence="4" id="KW-1185">Reference proteome</keyword>
<feature type="chain" id="PRO_5017560909" description="Collagen-like protein" evidence="2">
    <location>
        <begin position="19"/>
        <end position="230"/>
    </location>
</feature>
<evidence type="ECO:0000313" key="3">
    <source>
        <dbReference type="EMBL" id="RFM31715.1"/>
    </source>
</evidence>
<name>A0A3E1NUT8_9BACT</name>
<organism evidence="3 4">
    <name type="scientific">Chitinophaga silvisoli</name>
    <dbReference type="NCBI Taxonomy" id="2291814"/>
    <lineage>
        <taxon>Bacteria</taxon>
        <taxon>Pseudomonadati</taxon>
        <taxon>Bacteroidota</taxon>
        <taxon>Chitinophagia</taxon>
        <taxon>Chitinophagales</taxon>
        <taxon>Chitinophagaceae</taxon>
        <taxon>Chitinophaga</taxon>
    </lineage>
</organism>
<dbReference type="Proteomes" id="UP000261174">
    <property type="component" value="Unassembled WGS sequence"/>
</dbReference>
<evidence type="ECO:0000256" key="2">
    <source>
        <dbReference type="SAM" id="SignalP"/>
    </source>
</evidence>
<feature type="signal peptide" evidence="2">
    <location>
        <begin position="1"/>
        <end position="18"/>
    </location>
</feature>
<reference evidence="3 4" key="1">
    <citation type="submission" date="2018-08" db="EMBL/GenBank/DDBJ databases">
        <title>Chitinophaga sp. K20C18050901, a novel bacterium isolated from forest soil.</title>
        <authorList>
            <person name="Wang C."/>
        </authorList>
    </citation>
    <scope>NUCLEOTIDE SEQUENCE [LARGE SCALE GENOMIC DNA]</scope>
    <source>
        <strain evidence="3 4">K20C18050901</strain>
    </source>
</reference>
<sequence>MKLFSIVLLLLISTNCYSQHITDKNFAYRNGLQEANFNGKNGKNGNNGAGRLLPTLFNMARRGGNGKPGKPGPTLQVKVAAFPDGDSSILFITITAGKNNTHSYYVNPRYGKLIISANGGDGGNGGDGETGDRTGEKRPYGNSGGAGGNGADGGDGGTIIVTYDSTALPYANCNCIFYNNFGGKGGGSGAGGQASGTVSADGSAGTNGRNGESGPNVLIQGPDKKIIQIK</sequence>
<dbReference type="RefSeq" id="WP_116856423.1">
    <property type="nucleotide sequence ID" value="NZ_QTJV01000012.1"/>
</dbReference>
<evidence type="ECO:0000313" key="4">
    <source>
        <dbReference type="Proteomes" id="UP000261174"/>
    </source>
</evidence>
<dbReference type="OrthoDB" id="9814760at2"/>
<feature type="compositionally biased region" description="Polar residues" evidence="1">
    <location>
        <begin position="197"/>
        <end position="210"/>
    </location>
</feature>
<evidence type="ECO:0000256" key="1">
    <source>
        <dbReference type="SAM" id="MobiDB-lite"/>
    </source>
</evidence>
<comment type="caution">
    <text evidence="3">The sequence shown here is derived from an EMBL/GenBank/DDBJ whole genome shotgun (WGS) entry which is preliminary data.</text>
</comment>
<feature type="compositionally biased region" description="Gly residues" evidence="1">
    <location>
        <begin position="119"/>
        <end position="128"/>
    </location>
</feature>
<dbReference type="AlphaFoldDB" id="A0A3E1NUT8"/>
<feature type="region of interest" description="Disordered" evidence="1">
    <location>
        <begin position="117"/>
        <end position="154"/>
    </location>
</feature>
<feature type="compositionally biased region" description="Basic and acidic residues" evidence="1">
    <location>
        <begin position="130"/>
        <end position="139"/>
    </location>
</feature>
<feature type="region of interest" description="Disordered" evidence="1">
    <location>
        <begin position="188"/>
        <end position="230"/>
    </location>
</feature>
<proteinExistence type="predicted"/>
<feature type="compositionally biased region" description="Gly residues" evidence="1">
    <location>
        <begin position="142"/>
        <end position="154"/>
    </location>
</feature>
<gene>
    <name evidence="3" type="ORF">DXN04_26470</name>
</gene>